<dbReference type="Gene3D" id="3.40.190.10">
    <property type="entry name" value="Periplasmic binding protein-like II"/>
    <property type="match status" value="2"/>
</dbReference>
<dbReference type="SMART" id="SM00062">
    <property type="entry name" value="PBPb"/>
    <property type="match status" value="1"/>
</dbReference>
<organism evidence="2 3">
    <name type="scientific">Ferranicluibacter rubi</name>
    <dbReference type="NCBI Taxonomy" id="2715133"/>
    <lineage>
        <taxon>Bacteria</taxon>
        <taxon>Pseudomonadati</taxon>
        <taxon>Pseudomonadota</taxon>
        <taxon>Alphaproteobacteria</taxon>
        <taxon>Hyphomicrobiales</taxon>
        <taxon>Rhizobiaceae</taxon>
        <taxon>Ferranicluibacter</taxon>
    </lineage>
</organism>
<gene>
    <name evidence="2" type="ORF">G8E10_11690</name>
</gene>
<feature type="domain" description="Solute-binding protein family 3/N-terminal" evidence="1">
    <location>
        <begin position="39"/>
        <end position="255"/>
    </location>
</feature>
<protein>
    <submittedName>
        <fullName evidence="2">Amino acid ABC transporter substrate-binding protein</fullName>
    </submittedName>
</protein>
<evidence type="ECO:0000313" key="3">
    <source>
        <dbReference type="Proteomes" id="UP001155840"/>
    </source>
</evidence>
<dbReference type="AlphaFoldDB" id="A0AA43ZGD9"/>
<reference evidence="2" key="1">
    <citation type="submission" date="2020-03" db="EMBL/GenBank/DDBJ databases">
        <title>Ferranicluibacter endophyticum gen. nov., sp. nov., a new genus isolated from Rubus ulmifolius Schott. stem.</title>
        <authorList>
            <person name="Roca-Couso R."/>
            <person name="Flores-Felix J.D."/>
            <person name="Igual J.M."/>
            <person name="Rivas R."/>
        </authorList>
    </citation>
    <scope>NUCLEOTIDE SEQUENCE</scope>
    <source>
        <strain evidence="2">CRRU44</strain>
    </source>
</reference>
<evidence type="ECO:0000313" key="2">
    <source>
        <dbReference type="EMBL" id="NHT76402.1"/>
    </source>
</evidence>
<dbReference type="PANTHER" id="PTHR38834">
    <property type="entry name" value="PERIPLASMIC SUBSTRATE BINDING PROTEIN FAMILY 3"/>
    <property type="match status" value="1"/>
</dbReference>
<comment type="caution">
    <text evidence="2">The sequence shown here is derived from an EMBL/GenBank/DDBJ whole genome shotgun (WGS) entry which is preliminary data.</text>
</comment>
<dbReference type="Proteomes" id="UP001155840">
    <property type="component" value="Unassembled WGS sequence"/>
</dbReference>
<dbReference type="EMBL" id="JAANCM010000005">
    <property type="protein sequence ID" value="NHT76402.1"/>
    <property type="molecule type" value="Genomic_DNA"/>
</dbReference>
<evidence type="ECO:0000259" key="1">
    <source>
        <dbReference type="SMART" id="SM00062"/>
    </source>
</evidence>
<keyword evidence="3" id="KW-1185">Reference proteome</keyword>
<dbReference type="PANTHER" id="PTHR38834:SF3">
    <property type="entry name" value="SOLUTE-BINDING PROTEIN FAMILY 3_N-TERMINAL DOMAIN-CONTAINING PROTEIN"/>
    <property type="match status" value="1"/>
</dbReference>
<name>A0AA43ZGD9_9HYPH</name>
<proteinExistence type="predicted"/>
<sequence length="256" mass="28034">MRLWQARGLTVSGVVLLGLLLPNTPTLAQTSEAPEGVRTLTMLTEEYPPFAFTQDGEITGSSVDQVRRIMAEVHPDYTLDIVPWARAIATAETDPATCVFTTTLLPERAERFKWVSPLNIDTLMLIGRTSGKARPRSIEAAKAFTVAVHKDDSGELFALAQGFPHLDTAPSIDLSLKKLLAGRVDLVLLTRKTFDELRGQGQPLEAILDVETAHSGIACNKAVPDRTIADMQAVLDRLIADGTQAEMERRYKNSPK</sequence>
<dbReference type="Pfam" id="PF00497">
    <property type="entry name" value="SBP_bac_3"/>
    <property type="match status" value="1"/>
</dbReference>
<dbReference type="RefSeq" id="WP_167129062.1">
    <property type="nucleotide sequence ID" value="NZ_JAANCM010000005.1"/>
</dbReference>
<dbReference type="InterPro" id="IPR001638">
    <property type="entry name" value="Solute-binding_3/MltF_N"/>
</dbReference>
<accession>A0AA43ZGD9</accession>
<dbReference type="SUPFAM" id="SSF53850">
    <property type="entry name" value="Periplasmic binding protein-like II"/>
    <property type="match status" value="1"/>
</dbReference>